<dbReference type="Pfam" id="PF13484">
    <property type="entry name" value="Fer4_16"/>
    <property type="match status" value="1"/>
</dbReference>
<dbReference type="PROSITE" id="PS00198">
    <property type="entry name" value="4FE4S_FER_1"/>
    <property type="match status" value="1"/>
</dbReference>
<dbReference type="EMBL" id="NGJK01000027">
    <property type="protein sequence ID" value="RAP03349.1"/>
    <property type="molecule type" value="Genomic_DNA"/>
</dbReference>
<gene>
    <name evidence="2" type="ORF">CA615_02745</name>
</gene>
<protein>
    <recommendedName>
        <fullName evidence="1">4Fe-4S ferredoxin-type domain-containing protein</fullName>
    </recommendedName>
</protein>
<proteinExistence type="predicted"/>
<dbReference type="Gene3D" id="3.30.70.20">
    <property type="match status" value="1"/>
</dbReference>
<dbReference type="InterPro" id="IPR017900">
    <property type="entry name" value="4Fe4S_Fe_S_CS"/>
</dbReference>
<sequence>MLMDYVKSLSDVCGVADFRKDSQQLIETYGQDICKYPYAIVIGHRLNEEIVSKIPLSYNDDDIAEEYQNEYFNSFKRISGISHKVEDYIHDLGYNCVILNELEKYEDIHLKTRFSNKASAKLAGIGWIGKNNLLTTREYGPRLTWSTIITDAPLSKYTGNVMESLCGDCNICVKACPGGAIVNLDNPRKSYSPIKCGDYIKSRKKEGHPTVCGMCLYICPYGNKI</sequence>
<evidence type="ECO:0000313" key="2">
    <source>
        <dbReference type="EMBL" id="RAP03349.1"/>
    </source>
</evidence>
<dbReference type="SUPFAM" id="SSF46548">
    <property type="entry name" value="alpha-helical ferredoxin"/>
    <property type="match status" value="1"/>
</dbReference>
<evidence type="ECO:0000259" key="1">
    <source>
        <dbReference type="PROSITE" id="PS51379"/>
    </source>
</evidence>
<dbReference type="PANTHER" id="PTHR42827">
    <property type="entry name" value="IRON-SULFUR CLUSTER-BINDING PROTEIN-RELATED"/>
    <property type="match status" value="1"/>
</dbReference>
<dbReference type="GeneID" id="3854822"/>
<comment type="caution">
    <text evidence="2">The sequence shown here is derived from an EMBL/GenBank/DDBJ whole genome shotgun (WGS) entry which is preliminary data.</text>
</comment>
<feature type="domain" description="4Fe-4S ferredoxin-type" evidence="1">
    <location>
        <begin position="157"/>
        <end position="187"/>
    </location>
</feature>
<dbReference type="AlphaFoldDB" id="A0A328Q932"/>
<evidence type="ECO:0000313" key="3">
    <source>
        <dbReference type="Proteomes" id="UP000248557"/>
    </source>
</evidence>
<dbReference type="PROSITE" id="PS51379">
    <property type="entry name" value="4FE4S_FER_2"/>
    <property type="match status" value="1"/>
</dbReference>
<dbReference type="Proteomes" id="UP000248557">
    <property type="component" value="Unassembled WGS sequence"/>
</dbReference>
<dbReference type="GO" id="GO:0016491">
    <property type="term" value="F:oxidoreductase activity"/>
    <property type="evidence" value="ECO:0007669"/>
    <property type="project" value="UniProtKB-ARBA"/>
</dbReference>
<organism evidence="2 3">
    <name type="scientific">Methanosphaera stadtmanae</name>
    <dbReference type="NCBI Taxonomy" id="2317"/>
    <lineage>
        <taxon>Archaea</taxon>
        <taxon>Methanobacteriati</taxon>
        <taxon>Methanobacteriota</taxon>
        <taxon>Methanomada group</taxon>
        <taxon>Methanobacteria</taxon>
        <taxon>Methanobacteriales</taxon>
        <taxon>Methanobacteriaceae</taxon>
        <taxon>Methanosphaera</taxon>
    </lineage>
</organism>
<dbReference type="InterPro" id="IPR017896">
    <property type="entry name" value="4Fe4S_Fe-S-bd"/>
</dbReference>
<dbReference type="RefSeq" id="WP_011406170.1">
    <property type="nucleotide sequence ID" value="NZ_CATZXA010000191.1"/>
</dbReference>
<dbReference type="PANTHER" id="PTHR42827:SF1">
    <property type="entry name" value="IRON-SULFUR CLUSTER-BINDING PROTEIN"/>
    <property type="match status" value="1"/>
</dbReference>
<accession>A0A328Q932</accession>
<reference evidence="2 3" key="1">
    <citation type="submission" date="2017-05" db="EMBL/GenBank/DDBJ databases">
        <title>Host range expansion of the Methanosphaera genus to humans and monogastric animals involves recent and extensive reduction in genome content.</title>
        <authorList>
            <person name="Hoedt E.C."/>
            <person name="Volmer J.G."/>
            <person name="Parks D.H."/>
            <person name="Rosewarne C.P."/>
            <person name="Denman S.E."/>
            <person name="Mcsweeney C.S."/>
            <person name="O Cuiv P."/>
            <person name="Hugenholtz P."/>
            <person name="Tyson G.W."/>
            <person name="Morrison M."/>
        </authorList>
    </citation>
    <scope>NUCLEOTIDE SEQUENCE [LARGE SCALE GENOMIC DNA]</scope>
    <source>
        <strain evidence="2 3">PA5</strain>
    </source>
</reference>
<name>A0A328Q932_9EURY</name>